<dbReference type="Gene3D" id="3.30.559.10">
    <property type="entry name" value="Chloramphenicol acetyltransferase-like domain"/>
    <property type="match status" value="1"/>
</dbReference>
<dbReference type="Pfam" id="PF16911">
    <property type="entry name" value="PapA_C"/>
    <property type="match status" value="1"/>
</dbReference>
<evidence type="ECO:0000256" key="3">
    <source>
        <dbReference type="SAM" id="MobiDB-lite"/>
    </source>
</evidence>
<feature type="compositionally biased region" description="Polar residues" evidence="3">
    <location>
        <begin position="1"/>
        <end position="13"/>
    </location>
</feature>
<dbReference type="GO" id="GO:0016746">
    <property type="term" value="F:acyltransferase activity"/>
    <property type="evidence" value="ECO:0007669"/>
    <property type="project" value="UniProtKB-KW"/>
</dbReference>
<keyword evidence="1" id="KW-0808">Transferase</keyword>
<dbReference type="SUPFAM" id="SSF52777">
    <property type="entry name" value="CoA-dependent acyltransferases"/>
    <property type="match status" value="2"/>
</dbReference>
<dbReference type="EMBL" id="CP039353">
    <property type="protein sequence ID" value="QCE05861.1"/>
    <property type="molecule type" value="Genomic_DNA"/>
</dbReference>
<proteinExistence type="predicted"/>
<accession>A0A4D6MZ06</accession>
<evidence type="ECO:0000256" key="2">
    <source>
        <dbReference type="ARBA" id="ARBA00023315"/>
    </source>
</evidence>
<dbReference type="PANTHER" id="PTHR34375:SF2">
    <property type="entry name" value="GATA ZINC FINGER PROTEIN"/>
    <property type="match status" value="1"/>
</dbReference>
<feature type="region of interest" description="Disordered" evidence="3">
    <location>
        <begin position="1"/>
        <end position="24"/>
    </location>
</feature>
<protein>
    <recommendedName>
        <fullName evidence="4">Phthiocerol/phthiodiolone dimycocerosyl transferase C-terminal domain-containing protein</fullName>
    </recommendedName>
</protein>
<name>A0A4D6MZ06_VIGUN</name>
<feature type="domain" description="Phthiocerol/phthiodiolone dimycocerosyl transferase C-terminal" evidence="4">
    <location>
        <begin position="247"/>
        <end position="316"/>
    </location>
</feature>
<dbReference type="InterPro" id="IPR031641">
    <property type="entry name" value="PapA_C"/>
</dbReference>
<evidence type="ECO:0000259" key="4">
    <source>
        <dbReference type="Pfam" id="PF16911"/>
    </source>
</evidence>
<dbReference type="Proteomes" id="UP000501690">
    <property type="component" value="Linkage Group LG9"/>
</dbReference>
<evidence type="ECO:0000256" key="1">
    <source>
        <dbReference type="ARBA" id="ARBA00022679"/>
    </source>
</evidence>
<evidence type="ECO:0000313" key="6">
    <source>
        <dbReference type="Proteomes" id="UP000501690"/>
    </source>
</evidence>
<dbReference type="InterPro" id="IPR023213">
    <property type="entry name" value="CAT-like_dom_sf"/>
</dbReference>
<dbReference type="AlphaFoldDB" id="A0A4D6MZ06"/>
<dbReference type="PANTHER" id="PTHR34375">
    <property type="entry name" value="GATA ZINC FINGER PROTEIN-RELATED"/>
    <property type="match status" value="1"/>
</dbReference>
<keyword evidence="6" id="KW-1185">Reference proteome</keyword>
<reference evidence="5 6" key="1">
    <citation type="submission" date="2019-04" db="EMBL/GenBank/DDBJ databases">
        <title>An improved genome assembly and genetic linkage map for asparagus bean, Vigna unguiculata ssp. sesquipedialis.</title>
        <authorList>
            <person name="Xia Q."/>
            <person name="Zhang R."/>
            <person name="Dong Y."/>
        </authorList>
    </citation>
    <scope>NUCLEOTIDE SEQUENCE [LARGE SCALE GENOMIC DNA]</scope>
    <source>
        <tissue evidence="5">Leaf</tissue>
    </source>
</reference>
<gene>
    <name evidence="5" type="ORF">DEO72_LG9g869</name>
</gene>
<sequence>MAQNGDNEAQSPEASEPTESRPVGGTEFSWCKAVPLGTGVTVLGLLLSKRPEIPVLQNALHNLQNSHPILRSKIHLDPSTNTFHFLTPASPNVQVQHFDLASTATIVQAHSNGDHDPFHTLLEDQMNHDTWHDYAPRDLDVLYASVFTLPHDRFAVFLRLHTAACDRAAAVALLLDLLRLFSGDGTGDGTGDIGEEKVSSAMEDLIPEGKMHKPFWARGLDVLGYSLNAFRFSNLNFVDAASLRRSRIVRLQLNEEETKNLLAGCKARGIKLCGALAAAGMMASWTSKGLPNYQREKYAVVTLVDCRSLLDPVLPSNYAGFYHSAILNTHDVGEETLWELAKKSYTSFVNAMNYNKHFTDMSDLNYLMCKAIENPGLTPSSSLRTALISVFEDPVVVDSGEMHGEIGVEDFVGCASAHGVGPSIAVFDTIRNGMLDCACIYPSPLHSREQIQGLIDHMKRILVEGCSSENQQIEP</sequence>
<keyword evidence="2" id="KW-0012">Acyltransferase</keyword>
<dbReference type="Gene3D" id="3.30.559.30">
    <property type="entry name" value="Nonribosomal peptide synthetase, condensation domain"/>
    <property type="match status" value="1"/>
</dbReference>
<evidence type="ECO:0000313" key="5">
    <source>
        <dbReference type="EMBL" id="QCE05861.1"/>
    </source>
</evidence>
<organism evidence="5 6">
    <name type="scientific">Vigna unguiculata</name>
    <name type="common">Cowpea</name>
    <dbReference type="NCBI Taxonomy" id="3917"/>
    <lineage>
        <taxon>Eukaryota</taxon>
        <taxon>Viridiplantae</taxon>
        <taxon>Streptophyta</taxon>
        <taxon>Embryophyta</taxon>
        <taxon>Tracheophyta</taxon>
        <taxon>Spermatophyta</taxon>
        <taxon>Magnoliopsida</taxon>
        <taxon>eudicotyledons</taxon>
        <taxon>Gunneridae</taxon>
        <taxon>Pentapetalae</taxon>
        <taxon>rosids</taxon>
        <taxon>fabids</taxon>
        <taxon>Fabales</taxon>
        <taxon>Fabaceae</taxon>
        <taxon>Papilionoideae</taxon>
        <taxon>50 kb inversion clade</taxon>
        <taxon>NPAAA clade</taxon>
        <taxon>indigoferoid/millettioid clade</taxon>
        <taxon>Phaseoleae</taxon>
        <taxon>Vigna</taxon>
    </lineage>
</organism>